<feature type="region of interest" description="Disordered" evidence="1">
    <location>
        <begin position="921"/>
        <end position="982"/>
    </location>
</feature>
<feature type="compositionally biased region" description="Polar residues" evidence="1">
    <location>
        <begin position="1025"/>
        <end position="1040"/>
    </location>
</feature>
<organism evidence="2 3">
    <name type="scientific">Discina gigas</name>
    <dbReference type="NCBI Taxonomy" id="1032678"/>
    <lineage>
        <taxon>Eukaryota</taxon>
        <taxon>Fungi</taxon>
        <taxon>Dikarya</taxon>
        <taxon>Ascomycota</taxon>
        <taxon>Pezizomycotina</taxon>
        <taxon>Pezizomycetes</taxon>
        <taxon>Pezizales</taxon>
        <taxon>Discinaceae</taxon>
        <taxon>Discina</taxon>
    </lineage>
</organism>
<feature type="compositionally biased region" description="Pro residues" evidence="1">
    <location>
        <begin position="19"/>
        <end position="30"/>
    </location>
</feature>
<feature type="compositionally biased region" description="Acidic residues" evidence="1">
    <location>
        <begin position="420"/>
        <end position="440"/>
    </location>
</feature>
<sequence>MPRLNLLRHHRRSTSDQPKVPPKSKTPPPQLSSAPSHVPRTSPPPESLPQLDLSGSPSLGSPEQWLSSSSSSVTNAPAARSYTEPLAPKSSPKKSKPPKSSDANRNSVISISASVAHSSTSNNNTSSNTHHTKDAIASYRRNAKLTLLNPMTLLMRRRSSQPTVEKTKSARDLPDDFDPGIIYGTRHPDWSSGPKRGDQSQILTPVNGRHLPPALSSPVLAVTPNKLLKVEVVANEDPSARAEREKRRTPQFTENFNYEEPRKPVAQLEEEKPRAGKRTTRSPEPSVVAAVPRTLASPVVRVRGPPPPTTVTSTIMRVWGPPPTTAPPSPSHAPEPVAEPQQDPDTDNEGELHSPPDSSPTDGRPRVSLFDHPLSLPHHIMANSSRFSFEGSSATGESTQDNINNPGRDESQGFDRFDPDDSDSEQEMDPEDMDGDDDDGFERANEGLFGGEATPVMQMGNIGIAVSRDSTPDAGTPVDSQFTGVTGSGELPSMDPIPGTVVPFPGAGGAQMPLSKRIANPRGYDLSDDSDLDFLEEDGMAGYEDEEDDMYFDDGIIMDNQYQTAPETSTSGSIREETTDSHVITHTNPLLATDPRLSLSTVGVSSGGAMLAEDGSMSPTHGSVTTGGGAGTANQSFPPFLNPIGGGLGCTQEQAQFYAPDGTMLEQDGTPMALNTLTRSLWMYQREQQRLADAAANTGYESDYHGDYSSQSGYYSVDDDDGGVAGYEDEDDTMVAEANAEALAYDTEFYGQEFGFYPAPPSSSGSIHGDALDEQTAAYLGGYFGTPGGEVLQRPPLLRRPSLTPISERSESSWRNSMVFPVDGWKGLGAQRPLSALSFGTASPAVEDGEQLRRLRRGAWGGSNGSLRSTMGTGGDGNSPGLSPGMVHGAVGMSLSVSTGGGWYGVGAGAVGMSPSVSTGSPLGITSPPGIGAPGLPSPSGLSAPPRLMSPPGLISPPGLSAPPGLGSPPGLSHPGSMAMLPTKGSFEEQQLLQMQGRAFMQQQWQGHGQTHYLPQYPNQNVYMSQNGDPQYQGCEQNPVQQSQAQDQTQTQTQTKLTKSTTADSSYASAVGSPIEDADVGGSVGGRDEEKRQKEVENWVFGRLGSSGSGSGSERRGVV</sequence>
<feature type="region of interest" description="Disordered" evidence="1">
    <location>
        <begin position="470"/>
        <end position="496"/>
    </location>
</feature>
<feature type="compositionally biased region" description="Pro residues" evidence="1">
    <location>
        <begin position="320"/>
        <end position="333"/>
    </location>
</feature>
<protein>
    <submittedName>
        <fullName evidence="2">Uncharacterized protein</fullName>
    </submittedName>
</protein>
<dbReference type="EMBL" id="JBBBZM010000127">
    <property type="protein sequence ID" value="KAL0633412.1"/>
    <property type="molecule type" value="Genomic_DNA"/>
</dbReference>
<feature type="compositionally biased region" description="Low complexity" evidence="1">
    <location>
        <begin position="927"/>
        <end position="977"/>
    </location>
</feature>
<feature type="compositionally biased region" description="Polar residues" evidence="1">
    <location>
        <begin position="389"/>
        <end position="405"/>
    </location>
</feature>
<feature type="compositionally biased region" description="Low complexity" evidence="1">
    <location>
        <begin position="48"/>
        <end position="72"/>
    </location>
</feature>
<feature type="compositionally biased region" description="Basic and acidic residues" evidence="1">
    <location>
        <begin position="259"/>
        <end position="274"/>
    </location>
</feature>
<feature type="region of interest" description="Disordered" evidence="1">
    <location>
        <begin position="238"/>
        <end position="373"/>
    </location>
</feature>
<feature type="region of interest" description="Disordered" evidence="1">
    <location>
        <begin position="1025"/>
        <end position="1119"/>
    </location>
</feature>
<feature type="region of interest" description="Disordered" evidence="1">
    <location>
        <begin position="389"/>
        <end position="446"/>
    </location>
</feature>
<feature type="compositionally biased region" description="Basic and acidic residues" evidence="1">
    <location>
        <begin position="165"/>
        <end position="174"/>
    </location>
</feature>
<evidence type="ECO:0000313" key="3">
    <source>
        <dbReference type="Proteomes" id="UP001447188"/>
    </source>
</evidence>
<feature type="compositionally biased region" description="Basic and acidic residues" evidence="1">
    <location>
        <begin position="238"/>
        <end position="248"/>
    </location>
</feature>
<feature type="compositionally biased region" description="Basic and acidic residues" evidence="1">
    <location>
        <begin position="407"/>
        <end position="419"/>
    </location>
</feature>
<keyword evidence="3" id="KW-1185">Reference proteome</keyword>
<evidence type="ECO:0000313" key="2">
    <source>
        <dbReference type="EMBL" id="KAL0633412.1"/>
    </source>
</evidence>
<feature type="compositionally biased region" description="Basic and acidic residues" evidence="1">
    <location>
        <begin position="1086"/>
        <end position="1097"/>
    </location>
</feature>
<dbReference type="Proteomes" id="UP001447188">
    <property type="component" value="Unassembled WGS sequence"/>
</dbReference>
<feature type="region of interest" description="Disordered" evidence="1">
    <location>
        <begin position="156"/>
        <end position="203"/>
    </location>
</feature>
<proteinExistence type="predicted"/>
<comment type="caution">
    <text evidence="2">The sequence shown here is derived from an EMBL/GenBank/DDBJ whole genome shotgun (WGS) entry which is preliminary data.</text>
</comment>
<gene>
    <name evidence="2" type="ORF">Q9L58_007725</name>
</gene>
<feature type="region of interest" description="Disordered" evidence="1">
    <location>
        <begin position="1"/>
        <end position="133"/>
    </location>
</feature>
<evidence type="ECO:0000256" key="1">
    <source>
        <dbReference type="SAM" id="MobiDB-lite"/>
    </source>
</evidence>
<name>A0ABR3GBS4_9PEZI</name>
<feature type="compositionally biased region" description="Low complexity" evidence="1">
    <location>
        <begin position="98"/>
        <end position="129"/>
    </location>
</feature>
<feature type="compositionally biased region" description="Low complexity" evidence="1">
    <location>
        <begin position="1041"/>
        <end position="1064"/>
    </location>
</feature>
<reference evidence="2 3" key="1">
    <citation type="submission" date="2024-02" db="EMBL/GenBank/DDBJ databases">
        <title>Discinaceae phylogenomics.</title>
        <authorList>
            <person name="Dirks A.C."/>
            <person name="James T.Y."/>
        </authorList>
    </citation>
    <scope>NUCLEOTIDE SEQUENCE [LARGE SCALE GENOMIC DNA]</scope>
    <source>
        <strain evidence="2 3">ACD0624</strain>
    </source>
</reference>
<feature type="compositionally biased region" description="Basic residues" evidence="1">
    <location>
        <begin position="1"/>
        <end position="12"/>
    </location>
</feature>
<accession>A0ABR3GBS4</accession>